<dbReference type="GO" id="GO:0000976">
    <property type="term" value="F:transcription cis-regulatory region binding"/>
    <property type="evidence" value="ECO:0007669"/>
    <property type="project" value="TreeGrafter"/>
</dbReference>
<evidence type="ECO:0000313" key="6">
    <source>
        <dbReference type="EMBL" id="ALE02151.1"/>
    </source>
</evidence>
<keyword evidence="7" id="KW-1185">Reference proteome</keyword>
<proteinExistence type="inferred from homology"/>
<dbReference type="Gene3D" id="3.40.190.290">
    <property type="match status" value="1"/>
</dbReference>
<gene>
    <name evidence="6" type="ORF">W908_06150</name>
</gene>
<sequence>MINYTLKQLYSFESVIRLGGFTSASKELHITQPAVYMQIQQLQENIGTKLFDINGKKISPTFVGKKIYKTALDTISSLESSKLEIDEILKPDSGHLQIAVATTANSFISALLAKFKKDFPKMTFYIDVTNRQSLLDNLKNNNADLVIMGEPPKNIPLTSQAFMQNPLIAIAHPENELLSKKDISIKDLSQETLLTREIGSGTRITIERFTGLNFNSDIQINSNEAIVEAVQAGLGIGFVSMHSVNLQLKNKIIRQLDVEPFPIIRQWHIVHNAKAELSPIARRFKQYIIDNTKNEKYL</sequence>
<comment type="similarity">
    <text evidence="1">Belongs to the LysR transcriptional regulatory family.</text>
</comment>
<dbReference type="GO" id="GO:0003700">
    <property type="term" value="F:DNA-binding transcription factor activity"/>
    <property type="evidence" value="ECO:0007669"/>
    <property type="project" value="InterPro"/>
</dbReference>
<dbReference type="InterPro" id="IPR005119">
    <property type="entry name" value="LysR_subst-bd"/>
</dbReference>
<dbReference type="InterPro" id="IPR036390">
    <property type="entry name" value="WH_DNA-bd_sf"/>
</dbReference>
<dbReference type="SUPFAM" id="SSF46785">
    <property type="entry name" value="Winged helix' DNA-binding domain"/>
    <property type="match status" value="1"/>
</dbReference>
<dbReference type="STRING" id="1125411.W908_06150"/>
<accession>A0A0M3T240</accession>
<dbReference type="PROSITE" id="PS50931">
    <property type="entry name" value="HTH_LYSR"/>
    <property type="match status" value="1"/>
</dbReference>
<evidence type="ECO:0000256" key="1">
    <source>
        <dbReference type="ARBA" id="ARBA00009437"/>
    </source>
</evidence>
<evidence type="ECO:0000313" key="7">
    <source>
        <dbReference type="Proteomes" id="UP000068905"/>
    </source>
</evidence>
<feature type="domain" description="HTH lysR-type" evidence="5">
    <location>
        <begin position="4"/>
        <end position="61"/>
    </location>
</feature>
<protein>
    <submittedName>
        <fullName evidence="6">LysR family transcriptional regulator</fullName>
    </submittedName>
</protein>
<dbReference type="PRINTS" id="PR00039">
    <property type="entry name" value="HTHLYSR"/>
</dbReference>
<organism evidence="6 7">
    <name type="scientific">Candidatus Pseudothioglobus singularis PS1</name>
    <dbReference type="NCBI Taxonomy" id="1125411"/>
    <lineage>
        <taxon>Bacteria</taxon>
        <taxon>Pseudomonadati</taxon>
        <taxon>Pseudomonadota</taxon>
        <taxon>Gammaproteobacteria</taxon>
        <taxon>Candidatus Pseudothioglobaceae</taxon>
        <taxon>Candidatus Pseudothioglobus</taxon>
    </lineage>
</organism>
<dbReference type="Gene3D" id="1.10.10.10">
    <property type="entry name" value="Winged helix-like DNA-binding domain superfamily/Winged helix DNA-binding domain"/>
    <property type="match status" value="1"/>
</dbReference>
<dbReference type="PANTHER" id="PTHR30126">
    <property type="entry name" value="HTH-TYPE TRANSCRIPTIONAL REGULATOR"/>
    <property type="match status" value="1"/>
</dbReference>
<dbReference type="SUPFAM" id="SSF53850">
    <property type="entry name" value="Periplasmic binding protein-like II"/>
    <property type="match status" value="1"/>
</dbReference>
<dbReference type="Proteomes" id="UP000068905">
    <property type="component" value="Chromosome"/>
</dbReference>
<dbReference type="InterPro" id="IPR000847">
    <property type="entry name" value="LysR_HTH_N"/>
</dbReference>
<dbReference type="EMBL" id="CP006911">
    <property type="protein sequence ID" value="ALE02151.1"/>
    <property type="molecule type" value="Genomic_DNA"/>
</dbReference>
<dbReference type="AlphaFoldDB" id="A0A0M3T240"/>
<evidence type="ECO:0000256" key="2">
    <source>
        <dbReference type="ARBA" id="ARBA00023015"/>
    </source>
</evidence>
<dbReference type="Pfam" id="PF03466">
    <property type="entry name" value="LysR_substrate"/>
    <property type="match status" value="1"/>
</dbReference>
<dbReference type="InterPro" id="IPR036388">
    <property type="entry name" value="WH-like_DNA-bd_sf"/>
</dbReference>
<evidence type="ECO:0000256" key="3">
    <source>
        <dbReference type="ARBA" id="ARBA00023125"/>
    </source>
</evidence>
<dbReference type="Pfam" id="PF00126">
    <property type="entry name" value="HTH_1"/>
    <property type="match status" value="1"/>
</dbReference>
<evidence type="ECO:0000256" key="4">
    <source>
        <dbReference type="ARBA" id="ARBA00023163"/>
    </source>
</evidence>
<dbReference type="PANTHER" id="PTHR30126:SF5">
    <property type="entry name" value="HTH-TYPE TRANSCRIPTIONAL ACTIVATOR CMPR"/>
    <property type="match status" value="1"/>
</dbReference>
<keyword evidence="3" id="KW-0238">DNA-binding</keyword>
<keyword evidence="2" id="KW-0805">Transcription regulation</keyword>
<keyword evidence="4" id="KW-0804">Transcription</keyword>
<dbReference type="RefSeq" id="WP_053820360.1">
    <property type="nucleotide sequence ID" value="NZ_CP006911.1"/>
</dbReference>
<dbReference type="OrthoDB" id="9771171at2"/>
<dbReference type="KEGG" id="tsn:W908_06150"/>
<reference evidence="6 7" key="1">
    <citation type="journal article" date="2015" name="Genome Announc.">
        <title>Genome Sequence of 'Candidatus Thioglobus singularis' Strain PS1, a Mixotroph from the SUP05 Clade of Marine Gammaproteobacteria.</title>
        <authorList>
            <person name="Marshall K.T."/>
            <person name="Morris R.M."/>
        </authorList>
    </citation>
    <scope>NUCLEOTIDE SEQUENCE [LARGE SCALE GENOMIC DNA]</scope>
    <source>
        <strain evidence="6 7">PS1</strain>
    </source>
</reference>
<evidence type="ECO:0000259" key="5">
    <source>
        <dbReference type="PROSITE" id="PS50931"/>
    </source>
</evidence>
<name>A0A0M3T240_9GAMM</name>